<keyword evidence="12" id="KW-1185">Reference proteome</keyword>
<dbReference type="GO" id="GO:0006782">
    <property type="term" value="P:protoporphyrinogen IX biosynthetic process"/>
    <property type="evidence" value="ECO:0007669"/>
    <property type="project" value="UniProtKB-UniRule"/>
</dbReference>
<dbReference type="RefSeq" id="WP_147101231.1">
    <property type="nucleotide sequence ID" value="NZ_VOOS01000004.1"/>
</dbReference>
<dbReference type="PANTHER" id="PTHR38042:SF1">
    <property type="entry name" value="UROPORPHYRINOGEN-III SYNTHASE, CHLOROPLASTIC"/>
    <property type="match status" value="1"/>
</dbReference>
<evidence type="ECO:0000256" key="4">
    <source>
        <dbReference type="ARBA" id="ARBA00023239"/>
    </source>
</evidence>
<dbReference type="Proteomes" id="UP000321721">
    <property type="component" value="Unassembled WGS sequence"/>
</dbReference>
<evidence type="ECO:0000313" key="11">
    <source>
        <dbReference type="EMBL" id="TXB64860.1"/>
    </source>
</evidence>
<evidence type="ECO:0000256" key="5">
    <source>
        <dbReference type="ARBA" id="ARBA00023244"/>
    </source>
</evidence>
<comment type="function">
    <text evidence="6 9">Catalyzes cyclization of the linear tetrapyrrole, hydroxymethylbilane, to the macrocyclic uroporphyrinogen III.</text>
</comment>
<dbReference type="Gene3D" id="3.40.50.10090">
    <property type="match status" value="2"/>
</dbReference>
<evidence type="ECO:0000256" key="3">
    <source>
        <dbReference type="ARBA" id="ARBA00013109"/>
    </source>
</evidence>
<dbReference type="GO" id="GO:0006780">
    <property type="term" value="P:uroporphyrinogen III biosynthetic process"/>
    <property type="evidence" value="ECO:0007669"/>
    <property type="project" value="UniProtKB-UniRule"/>
</dbReference>
<evidence type="ECO:0000256" key="1">
    <source>
        <dbReference type="ARBA" id="ARBA00004772"/>
    </source>
</evidence>
<dbReference type="GO" id="GO:0004852">
    <property type="term" value="F:uroporphyrinogen-III synthase activity"/>
    <property type="evidence" value="ECO:0007669"/>
    <property type="project" value="UniProtKB-UniRule"/>
</dbReference>
<accession>A0A5C6RT79</accession>
<evidence type="ECO:0000256" key="9">
    <source>
        <dbReference type="RuleBase" id="RU366031"/>
    </source>
</evidence>
<dbReference type="EC" id="4.2.1.75" evidence="3 9"/>
<proteinExistence type="inferred from homology"/>
<comment type="catalytic activity">
    <reaction evidence="8 9">
        <text>hydroxymethylbilane = uroporphyrinogen III + H2O</text>
        <dbReference type="Rhea" id="RHEA:18965"/>
        <dbReference type="ChEBI" id="CHEBI:15377"/>
        <dbReference type="ChEBI" id="CHEBI:57308"/>
        <dbReference type="ChEBI" id="CHEBI:57845"/>
        <dbReference type="EC" id="4.2.1.75"/>
    </reaction>
</comment>
<evidence type="ECO:0000256" key="7">
    <source>
        <dbReference type="ARBA" id="ARBA00040167"/>
    </source>
</evidence>
<dbReference type="SUPFAM" id="SSF69618">
    <property type="entry name" value="HemD-like"/>
    <property type="match status" value="1"/>
</dbReference>
<evidence type="ECO:0000259" key="10">
    <source>
        <dbReference type="Pfam" id="PF02602"/>
    </source>
</evidence>
<feature type="domain" description="Tetrapyrrole biosynthesis uroporphyrinogen III synthase" evidence="10">
    <location>
        <begin position="47"/>
        <end position="235"/>
    </location>
</feature>
<dbReference type="InterPro" id="IPR003754">
    <property type="entry name" value="4pyrrol_synth_uPrphyn_synth"/>
</dbReference>
<dbReference type="InterPro" id="IPR039793">
    <property type="entry name" value="UROS/Hem4"/>
</dbReference>
<dbReference type="CDD" id="cd06578">
    <property type="entry name" value="HemD"/>
    <property type="match status" value="1"/>
</dbReference>
<comment type="similarity">
    <text evidence="2 9">Belongs to the uroporphyrinogen-III synthase family.</text>
</comment>
<evidence type="ECO:0000256" key="2">
    <source>
        <dbReference type="ARBA" id="ARBA00008133"/>
    </source>
</evidence>
<dbReference type="AlphaFoldDB" id="A0A5C6RT79"/>
<evidence type="ECO:0000313" key="12">
    <source>
        <dbReference type="Proteomes" id="UP000321721"/>
    </source>
</evidence>
<evidence type="ECO:0000256" key="8">
    <source>
        <dbReference type="ARBA" id="ARBA00048617"/>
    </source>
</evidence>
<reference evidence="11 12" key="1">
    <citation type="submission" date="2019-08" db="EMBL/GenBank/DDBJ databases">
        <title>Genome of Vicingus serpentipes NCIMB 15042.</title>
        <authorList>
            <person name="Bowman J.P."/>
        </authorList>
    </citation>
    <scope>NUCLEOTIDE SEQUENCE [LARGE SCALE GENOMIC DNA]</scope>
    <source>
        <strain evidence="11 12">NCIMB 15042</strain>
    </source>
</reference>
<organism evidence="11 12">
    <name type="scientific">Vicingus serpentipes</name>
    <dbReference type="NCBI Taxonomy" id="1926625"/>
    <lineage>
        <taxon>Bacteria</taxon>
        <taxon>Pseudomonadati</taxon>
        <taxon>Bacteroidota</taxon>
        <taxon>Flavobacteriia</taxon>
        <taxon>Flavobacteriales</taxon>
        <taxon>Vicingaceae</taxon>
        <taxon>Vicingus</taxon>
    </lineage>
</organism>
<dbReference type="PANTHER" id="PTHR38042">
    <property type="entry name" value="UROPORPHYRINOGEN-III SYNTHASE, CHLOROPLASTIC"/>
    <property type="match status" value="1"/>
</dbReference>
<keyword evidence="4 9" id="KW-0456">Lyase</keyword>
<sequence length="250" mass="28625">MKVKSVLVSQPKPETEKSPYFDLADTCKVKVDFRSFIHVEGVPAKEFRLQKINLLDFNAVIFTSRNAVDHYFRAAEEMRVKVPDDMKYFCISESTAFYLQKYIVYRKRKIFFGQQTFADLITVLKKQKDCKFLLPSADILRQNIPALLDENGFDYQIATLYRTVCSDLSDLKDVNYDILVFFSPSGIKSLYQNFPDFKQNNTRIAVFGPTTAQAAEESGLNIDISAPTSEAPSMTKALEIYIKKVNKAKK</sequence>
<comment type="pathway">
    <text evidence="1 9">Porphyrin-containing compound metabolism; protoporphyrin-IX biosynthesis; coproporphyrinogen-III from 5-aminolevulinate: step 3/4.</text>
</comment>
<name>A0A5C6RT79_9FLAO</name>
<dbReference type="UniPathway" id="UPA00251">
    <property type="reaction ID" value="UER00320"/>
</dbReference>
<protein>
    <recommendedName>
        <fullName evidence="7 9">Uroporphyrinogen-III synthase</fullName>
        <ecNumber evidence="3 9">4.2.1.75</ecNumber>
    </recommendedName>
</protein>
<dbReference type="InterPro" id="IPR036108">
    <property type="entry name" value="4pyrrol_syn_uPrphyn_synt_sf"/>
</dbReference>
<dbReference type="OrthoDB" id="1149788at2"/>
<keyword evidence="5 9" id="KW-0627">Porphyrin biosynthesis</keyword>
<gene>
    <name evidence="11" type="ORF">FRY74_09350</name>
</gene>
<evidence type="ECO:0000256" key="6">
    <source>
        <dbReference type="ARBA" id="ARBA00037589"/>
    </source>
</evidence>
<comment type="caution">
    <text evidence="11">The sequence shown here is derived from an EMBL/GenBank/DDBJ whole genome shotgun (WGS) entry which is preliminary data.</text>
</comment>
<dbReference type="Pfam" id="PF02602">
    <property type="entry name" value="HEM4"/>
    <property type="match status" value="1"/>
</dbReference>
<dbReference type="EMBL" id="VOOS01000004">
    <property type="protein sequence ID" value="TXB64860.1"/>
    <property type="molecule type" value="Genomic_DNA"/>
</dbReference>